<dbReference type="HOGENOM" id="CLU_2929205_0_0_1"/>
<dbReference type="OrthoDB" id="2788229at2759"/>
<reference evidence="1 2" key="1">
    <citation type="submission" date="2014-06" db="EMBL/GenBank/DDBJ databases">
        <title>Evolutionary Origins and Diversification of the Mycorrhizal Mutualists.</title>
        <authorList>
            <consortium name="DOE Joint Genome Institute"/>
            <consortium name="Mycorrhizal Genomics Consortium"/>
            <person name="Kohler A."/>
            <person name="Kuo A."/>
            <person name="Nagy L.G."/>
            <person name="Floudas D."/>
            <person name="Copeland A."/>
            <person name="Barry K.W."/>
            <person name="Cichocki N."/>
            <person name="Veneault-Fourrey C."/>
            <person name="LaButti K."/>
            <person name="Lindquist E.A."/>
            <person name="Lipzen A."/>
            <person name="Lundell T."/>
            <person name="Morin E."/>
            <person name="Murat C."/>
            <person name="Riley R."/>
            <person name="Ohm R."/>
            <person name="Sun H."/>
            <person name="Tunlid A."/>
            <person name="Henrissat B."/>
            <person name="Grigoriev I.V."/>
            <person name="Hibbett D.S."/>
            <person name="Martin F."/>
        </authorList>
    </citation>
    <scope>NUCLEOTIDE SEQUENCE [LARGE SCALE GENOMIC DNA]</scope>
    <source>
        <strain evidence="1 2">SS14</strain>
    </source>
</reference>
<name>A0A0C9VHR0_SPHS4</name>
<keyword evidence="2" id="KW-1185">Reference proteome</keyword>
<dbReference type="Proteomes" id="UP000054279">
    <property type="component" value="Unassembled WGS sequence"/>
</dbReference>
<sequence>MKRRLEDPDSTNRIFENLPLLPAIRTLSLTRVSWKNITSPQGRETYPEYFNLLPSYPFVMLA</sequence>
<organism evidence="1 2">
    <name type="scientific">Sphaerobolus stellatus (strain SS14)</name>
    <dbReference type="NCBI Taxonomy" id="990650"/>
    <lineage>
        <taxon>Eukaryota</taxon>
        <taxon>Fungi</taxon>
        <taxon>Dikarya</taxon>
        <taxon>Basidiomycota</taxon>
        <taxon>Agaricomycotina</taxon>
        <taxon>Agaricomycetes</taxon>
        <taxon>Phallomycetidae</taxon>
        <taxon>Geastrales</taxon>
        <taxon>Sphaerobolaceae</taxon>
        <taxon>Sphaerobolus</taxon>
    </lineage>
</organism>
<proteinExistence type="predicted"/>
<dbReference type="AlphaFoldDB" id="A0A0C9VHR0"/>
<feature type="non-terminal residue" evidence="1">
    <location>
        <position position="62"/>
    </location>
</feature>
<accession>A0A0C9VHR0</accession>
<evidence type="ECO:0000313" key="2">
    <source>
        <dbReference type="Proteomes" id="UP000054279"/>
    </source>
</evidence>
<protein>
    <submittedName>
        <fullName evidence="1">Unplaced genomic scaffold SPHSTscaffold_65, whole genome shotgun sequence</fullName>
    </submittedName>
</protein>
<dbReference type="EMBL" id="KN837140">
    <property type="protein sequence ID" value="KIJ40927.1"/>
    <property type="molecule type" value="Genomic_DNA"/>
</dbReference>
<evidence type="ECO:0000313" key="1">
    <source>
        <dbReference type="EMBL" id="KIJ40927.1"/>
    </source>
</evidence>
<gene>
    <name evidence="1" type="ORF">M422DRAFT_32040</name>
</gene>